<dbReference type="InterPro" id="IPR010985">
    <property type="entry name" value="Ribbon_hlx_hlx"/>
</dbReference>
<evidence type="ECO:0000313" key="2">
    <source>
        <dbReference type="EMBL" id="SUZ69227.1"/>
    </source>
</evidence>
<feature type="domain" description="Antitoxin FitA-like ribbon-helix-helix" evidence="1">
    <location>
        <begin position="4"/>
        <end position="38"/>
    </location>
</feature>
<dbReference type="EMBL" id="UINC01001056">
    <property type="protein sequence ID" value="SUZ69227.1"/>
    <property type="molecule type" value="Genomic_DNA"/>
</dbReference>
<dbReference type="AlphaFoldDB" id="A0A381PT55"/>
<gene>
    <name evidence="2" type="ORF">METZ01_LOCUS22081</name>
</gene>
<dbReference type="InterPro" id="IPR053853">
    <property type="entry name" value="FitA-like_RHH"/>
</dbReference>
<accession>A0A381PT55</accession>
<protein>
    <recommendedName>
        <fullName evidence="1">Antitoxin FitA-like ribbon-helix-helix domain-containing protein</fullName>
    </recommendedName>
</protein>
<organism evidence="2">
    <name type="scientific">marine metagenome</name>
    <dbReference type="NCBI Taxonomy" id="408172"/>
    <lineage>
        <taxon>unclassified sequences</taxon>
        <taxon>metagenomes</taxon>
        <taxon>ecological metagenomes</taxon>
    </lineage>
</organism>
<proteinExistence type="predicted"/>
<dbReference type="Pfam" id="PF22513">
    <property type="entry name" value="FitA-like_RHH"/>
    <property type="match status" value="1"/>
</dbReference>
<sequence length="48" mass="5515">MIEIRNVPEDLHRRARAKAAMEGVTLSDLALRALREALRRLSVDESER</sequence>
<dbReference type="GO" id="GO:0006355">
    <property type="term" value="P:regulation of DNA-templated transcription"/>
    <property type="evidence" value="ECO:0007669"/>
    <property type="project" value="InterPro"/>
</dbReference>
<dbReference type="SUPFAM" id="SSF47598">
    <property type="entry name" value="Ribbon-helix-helix"/>
    <property type="match status" value="1"/>
</dbReference>
<name>A0A381PT55_9ZZZZ</name>
<reference evidence="2" key="1">
    <citation type="submission" date="2018-05" db="EMBL/GenBank/DDBJ databases">
        <authorList>
            <person name="Lanie J.A."/>
            <person name="Ng W.-L."/>
            <person name="Kazmierczak K.M."/>
            <person name="Andrzejewski T.M."/>
            <person name="Davidsen T.M."/>
            <person name="Wayne K.J."/>
            <person name="Tettelin H."/>
            <person name="Glass J.I."/>
            <person name="Rusch D."/>
            <person name="Podicherti R."/>
            <person name="Tsui H.-C.T."/>
            <person name="Winkler M.E."/>
        </authorList>
    </citation>
    <scope>NUCLEOTIDE SEQUENCE</scope>
</reference>
<evidence type="ECO:0000259" key="1">
    <source>
        <dbReference type="Pfam" id="PF22513"/>
    </source>
</evidence>